<evidence type="ECO:0000313" key="2">
    <source>
        <dbReference type="Proteomes" id="UP000007485"/>
    </source>
</evidence>
<dbReference type="Proteomes" id="UP000007485">
    <property type="component" value="Chromosome"/>
</dbReference>
<reference evidence="1 2" key="1">
    <citation type="journal article" date="2011" name="J. Bacteriol.">
        <title>Complete genome sequence of 'Vulcanisaeta moutnovskia' strain 768-28, a novel member of the hyperthermophilic crenarchaeal genus vulcanisaeta.</title>
        <authorList>
            <person name="Gumerov V.M."/>
            <person name="Mardanov A.V."/>
            <person name="Beletsky A.V."/>
            <person name="Prokofeva M.I."/>
            <person name="Bonch-Osmolovskaya E.A."/>
            <person name="Ravin N.V."/>
            <person name="Skryabin K.G."/>
        </authorList>
    </citation>
    <scope>NUCLEOTIDE SEQUENCE [LARGE SCALE GENOMIC DNA]</scope>
    <source>
        <strain evidence="1 2">768-28</strain>
    </source>
</reference>
<dbReference type="KEGG" id="vmo:VMUT_0649"/>
<evidence type="ECO:0000313" key="1">
    <source>
        <dbReference type="EMBL" id="ADY00860.1"/>
    </source>
</evidence>
<dbReference type="EMBL" id="CP002529">
    <property type="protein sequence ID" value="ADY00860.1"/>
    <property type="molecule type" value="Genomic_DNA"/>
</dbReference>
<gene>
    <name evidence="1" type="ordered locus">VMUT_0649</name>
</gene>
<dbReference type="eggNOG" id="arCOG06034">
    <property type="taxonomic scope" value="Archaea"/>
</dbReference>
<dbReference type="AlphaFoldDB" id="F0QVK7"/>
<protein>
    <recommendedName>
        <fullName evidence="3">DUF3501 family protein</fullName>
    </recommendedName>
</protein>
<evidence type="ECO:0008006" key="3">
    <source>
        <dbReference type="Google" id="ProtNLM"/>
    </source>
</evidence>
<dbReference type="STRING" id="985053.VMUT_0649"/>
<proteinExistence type="predicted"/>
<name>F0QVK7_VULM7</name>
<accession>F0QVK7</accession>
<dbReference type="RefSeq" id="WP_013604023.1">
    <property type="nucleotide sequence ID" value="NC_015151.1"/>
</dbReference>
<dbReference type="InterPro" id="IPR021890">
    <property type="entry name" value="DUF3501"/>
</dbReference>
<dbReference type="GeneID" id="10288301"/>
<keyword evidence="2" id="KW-1185">Reference proteome</keyword>
<dbReference type="OrthoDB" id="28141at2157"/>
<sequence>MASDLLKIISHIYPPSQYLGIRERVYELVSNYKANRYVKVDDRLTILFEDTVTVWFQIEETVFLEGVDDEKILNEAVRTYLPMIPSDNEVSMTLFVYIYNDNELRNLLPLYRGIEKSVFLEIDGQRINATPIYPEDYGPNAQPRSIHYLKFREDGLDRKINNANEVRLVVTHNMVNKSVKLTIKQINALRSSIKRSQISWAI</sequence>
<organism evidence="1 2">
    <name type="scientific">Vulcanisaeta moutnovskia (strain 768-28)</name>
    <dbReference type="NCBI Taxonomy" id="985053"/>
    <lineage>
        <taxon>Archaea</taxon>
        <taxon>Thermoproteota</taxon>
        <taxon>Thermoprotei</taxon>
        <taxon>Thermoproteales</taxon>
        <taxon>Thermoproteaceae</taxon>
        <taxon>Vulcanisaeta</taxon>
    </lineage>
</organism>
<dbReference type="HOGENOM" id="CLU_1412438_0_0_2"/>
<dbReference type="Pfam" id="PF12007">
    <property type="entry name" value="DUF3501"/>
    <property type="match status" value="1"/>
</dbReference>